<sequence length="172" mass="19449">MAGFHKQFVRRRATGFFGLFSGLFLTSLAFLAVSSEEAQSQTLKGENDMNQIDIVFNDTGKTCTIKLDDSDEARDLISELPLELTLEDFNKTEKIATLPKKLDVKTQPKGFNPEKGDVTYYIPWGNLAIFTRDFRFSENLVHLGTLSGCMENFDQQKTIPVRLEKSKISNAR</sequence>
<name>A0A1U9MK25_9HYPH</name>
<dbReference type="InterPro" id="IPR029000">
    <property type="entry name" value="Cyclophilin-like_dom_sf"/>
</dbReference>
<dbReference type="AlphaFoldDB" id="A0A1U9MK25"/>
<keyword evidence="3" id="KW-1185">Reference proteome</keyword>
<organism evidence="2 3">
    <name type="scientific">Bartonella choladocola</name>
    <dbReference type="NCBI Taxonomy" id="2750995"/>
    <lineage>
        <taxon>Bacteria</taxon>
        <taxon>Pseudomonadati</taxon>
        <taxon>Pseudomonadota</taxon>
        <taxon>Alphaproteobacteria</taxon>
        <taxon>Hyphomicrobiales</taxon>
        <taxon>Bartonellaceae</taxon>
        <taxon>Bartonella</taxon>
    </lineage>
</organism>
<dbReference type="OrthoDB" id="5298378at2"/>
<dbReference type="Proteomes" id="UP000189632">
    <property type="component" value="Chromosome"/>
</dbReference>
<dbReference type="Gene3D" id="2.40.100.20">
    <property type="match status" value="1"/>
</dbReference>
<gene>
    <name evidence="2" type="ORF">BBC0122_019950</name>
</gene>
<evidence type="ECO:0000313" key="3">
    <source>
        <dbReference type="Proteomes" id="UP000189632"/>
    </source>
</evidence>
<dbReference type="Pfam" id="PF18050">
    <property type="entry name" value="Cyclophil_like2"/>
    <property type="match status" value="1"/>
</dbReference>
<proteinExistence type="predicted"/>
<evidence type="ECO:0000259" key="1">
    <source>
        <dbReference type="Pfam" id="PF18050"/>
    </source>
</evidence>
<feature type="domain" description="Cyclophilin-like" evidence="1">
    <location>
        <begin position="60"/>
        <end position="163"/>
    </location>
</feature>
<dbReference type="InterPro" id="IPR041183">
    <property type="entry name" value="Cyclophilin-like"/>
</dbReference>
<protein>
    <recommendedName>
        <fullName evidence="1">Cyclophilin-like domain-containing protein</fullName>
    </recommendedName>
</protein>
<reference evidence="2 3" key="1">
    <citation type="submission" date="2016-11" db="EMBL/GenBank/DDBJ databases">
        <title>Comparative genomics of Bartonella apis.</title>
        <authorList>
            <person name="Engel P."/>
        </authorList>
    </citation>
    <scope>NUCLEOTIDE SEQUENCE [LARGE SCALE GENOMIC DNA]</scope>
    <source>
        <strain evidence="2 3">BBC0122</strain>
    </source>
</reference>
<dbReference type="KEGG" id="bapi:BBC0122_019950"/>
<evidence type="ECO:0000313" key="2">
    <source>
        <dbReference type="EMBL" id="AQT48088.1"/>
    </source>
</evidence>
<dbReference type="RefSeq" id="WP_149866692.1">
    <property type="nucleotide sequence ID" value="NZ_CP015625.1"/>
</dbReference>
<dbReference type="SUPFAM" id="SSF50891">
    <property type="entry name" value="Cyclophilin-like"/>
    <property type="match status" value="1"/>
</dbReference>
<dbReference type="EMBL" id="CP015625">
    <property type="protein sequence ID" value="AQT48088.1"/>
    <property type="molecule type" value="Genomic_DNA"/>
</dbReference>
<accession>A0A1U9MK25</accession>